<dbReference type="OrthoDB" id="5172636at2"/>
<dbReference type="GO" id="GO:0016829">
    <property type="term" value="F:lyase activity"/>
    <property type="evidence" value="ECO:0007669"/>
    <property type="project" value="UniProtKB-KW"/>
</dbReference>
<organism evidence="7 8">
    <name type="scientific">Propionibacterium freudenreichii</name>
    <dbReference type="NCBI Taxonomy" id="1744"/>
    <lineage>
        <taxon>Bacteria</taxon>
        <taxon>Bacillati</taxon>
        <taxon>Actinomycetota</taxon>
        <taxon>Actinomycetes</taxon>
        <taxon>Propionibacteriales</taxon>
        <taxon>Propionibacteriaceae</taxon>
        <taxon>Propionibacterium</taxon>
    </lineage>
</organism>
<evidence type="ECO:0000256" key="1">
    <source>
        <dbReference type="ARBA" id="ARBA00001946"/>
    </source>
</evidence>
<dbReference type="Pfam" id="PF03328">
    <property type="entry name" value="HpcH_HpaI"/>
    <property type="match status" value="1"/>
</dbReference>
<name>A0A0A8PKP3_9ACTN</name>
<dbReference type="PIRSF" id="PIRSF015582">
    <property type="entry name" value="Cit_lyase_B"/>
    <property type="match status" value="1"/>
</dbReference>
<keyword evidence="2 5" id="KW-0479">Metal-binding</keyword>
<dbReference type="InterPro" id="IPR040442">
    <property type="entry name" value="Pyrv_kinase-like_dom_sf"/>
</dbReference>
<evidence type="ECO:0000256" key="4">
    <source>
        <dbReference type="PIRSR" id="PIRSR015582-1"/>
    </source>
</evidence>
<proteinExistence type="predicted"/>
<dbReference type="SUPFAM" id="SSF51621">
    <property type="entry name" value="Phosphoenolpyruvate/pyruvate domain"/>
    <property type="match status" value="1"/>
</dbReference>
<dbReference type="Proteomes" id="UP000250080">
    <property type="component" value="Chromosome I"/>
</dbReference>
<reference evidence="7 8" key="1">
    <citation type="submission" date="2016-09" db="EMBL/GenBank/DDBJ databases">
        <authorList>
            <person name="Laine KS P."/>
        </authorList>
    </citation>
    <scope>NUCLEOTIDE SEQUENCE [LARGE SCALE GENOMIC DNA]</scope>
    <source>
        <strain evidence="7">PFRJS-23</strain>
    </source>
</reference>
<accession>A0A0A8PKP3</accession>
<dbReference type="PANTHER" id="PTHR32308">
    <property type="entry name" value="LYASE BETA SUBUNIT, PUTATIVE (AFU_ORTHOLOGUE AFUA_4G13030)-RELATED"/>
    <property type="match status" value="1"/>
</dbReference>
<dbReference type="InterPro" id="IPR015813">
    <property type="entry name" value="Pyrv/PenolPyrv_kinase-like_dom"/>
</dbReference>
<dbReference type="GO" id="GO:0006107">
    <property type="term" value="P:oxaloacetate metabolic process"/>
    <property type="evidence" value="ECO:0007669"/>
    <property type="project" value="TreeGrafter"/>
</dbReference>
<evidence type="ECO:0000313" key="8">
    <source>
        <dbReference type="Proteomes" id="UP000250080"/>
    </source>
</evidence>
<gene>
    <name evidence="7" type="ORF">PFR_JS23_657</name>
</gene>
<dbReference type="InterPro" id="IPR011206">
    <property type="entry name" value="Citrate_lyase_beta/mcl1/mcl2"/>
</dbReference>
<feature type="domain" description="HpcH/HpaI aldolase/citrate lyase" evidence="6">
    <location>
        <begin position="7"/>
        <end position="221"/>
    </location>
</feature>
<feature type="binding site" evidence="4">
    <location>
        <position position="68"/>
    </location>
    <ligand>
        <name>substrate</name>
    </ligand>
</feature>
<feature type="binding site" evidence="5">
    <location>
        <position position="153"/>
    </location>
    <ligand>
        <name>Mg(2+)</name>
        <dbReference type="ChEBI" id="CHEBI:18420"/>
    </ligand>
</feature>
<evidence type="ECO:0000256" key="2">
    <source>
        <dbReference type="ARBA" id="ARBA00022723"/>
    </source>
</evidence>
<feature type="binding site" evidence="4">
    <location>
        <position position="126"/>
    </location>
    <ligand>
        <name>substrate</name>
    </ligand>
</feature>
<dbReference type="PANTHER" id="PTHR32308:SF10">
    <property type="entry name" value="CITRATE LYASE SUBUNIT BETA"/>
    <property type="match status" value="1"/>
</dbReference>
<dbReference type="GO" id="GO:0000287">
    <property type="term" value="F:magnesium ion binding"/>
    <property type="evidence" value="ECO:0007669"/>
    <property type="project" value="TreeGrafter"/>
</dbReference>
<comment type="cofactor">
    <cofactor evidence="1">
        <name>Mg(2+)</name>
        <dbReference type="ChEBI" id="CHEBI:18420"/>
    </cofactor>
</comment>
<protein>
    <submittedName>
        <fullName evidence="7">Citrate lyase beta chain citrase beta chain family protein</fullName>
    </submittedName>
</protein>
<evidence type="ECO:0000313" key="7">
    <source>
        <dbReference type="EMBL" id="SCQ76584.1"/>
    </source>
</evidence>
<evidence type="ECO:0000259" key="6">
    <source>
        <dbReference type="Pfam" id="PF03328"/>
    </source>
</evidence>
<feature type="binding site" evidence="5">
    <location>
        <position position="126"/>
    </location>
    <ligand>
        <name>Mg(2+)</name>
        <dbReference type="ChEBI" id="CHEBI:18420"/>
    </ligand>
</feature>
<dbReference type="InterPro" id="IPR005000">
    <property type="entry name" value="Aldolase/citrate-lyase_domain"/>
</dbReference>
<dbReference type="Gene3D" id="3.20.20.60">
    <property type="entry name" value="Phosphoenolpyruvate-binding domains"/>
    <property type="match status" value="1"/>
</dbReference>
<sequence>MTFRPRRSVLYMPASNQRALEKARTIDCDAIIFDLEDAVAPDAKPQARQAACDAVASGDYGYRELVVRVNGVGTAWHDDDLAAVCAARPAAIAVPKVSSPEQVRQLVDTFERLGADPQMNLWAMIETPRAIVDADAICAASERLNVVVLGTNDLLNELRAQSVPSRRPLQYALSAAICAARANDKVVLDGVFNDVRDIGGFEQECVDGRVLGFDGKTLIHPGQVGIANRVWAPSADDVARARELIDTFDQALAEGRGVVTFHGKMIENLHVETARRVLAMHEAIRAR</sequence>
<evidence type="ECO:0000256" key="3">
    <source>
        <dbReference type="ARBA" id="ARBA00022842"/>
    </source>
</evidence>
<dbReference type="RefSeq" id="WP_036942477.1">
    <property type="nucleotide sequence ID" value="NZ_CCYQ01000035.1"/>
</dbReference>
<evidence type="ECO:0000256" key="5">
    <source>
        <dbReference type="PIRSR" id="PIRSR015582-2"/>
    </source>
</evidence>
<dbReference type="EMBL" id="LT618793">
    <property type="protein sequence ID" value="SCQ76584.1"/>
    <property type="molecule type" value="Genomic_DNA"/>
</dbReference>
<keyword evidence="3 5" id="KW-0460">Magnesium</keyword>
<dbReference type="AlphaFoldDB" id="A0A0A8PKP3"/>
<keyword evidence="7" id="KW-0456">Lyase</keyword>